<evidence type="ECO:0000313" key="5">
    <source>
        <dbReference type="EMBL" id="CAI5445985.1"/>
    </source>
</evidence>
<organism evidence="5 6">
    <name type="scientific">Caenorhabditis angaria</name>
    <dbReference type="NCBI Taxonomy" id="860376"/>
    <lineage>
        <taxon>Eukaryota</taxon>
        <taxon>Metazoa</taxon>
        <taxon>Ecdysozoa</taxon>
        <taxon>Nematoda</taxon>
        <taxon>Chromadorea</taxon>
        <taxon>Rhabditida</taxon>
        <taxon>Rhabditina</taxon>
        <taxon>Rhabditomorpha</taxon>
        <taxon>Rhabditoidea</taxon>
        <taxon>Rhabditidae</taxon>
        <taxon>Peloderinae</taxon>
        <taxon>Caenorhabditis</taxon>
    </lineage>
</organism>
<accession>A0A9P1IJ24</accession>
<evidence type="ECO:0000313" key="6">
    <source>
        <dbReference type="Proteomes" id="UP001152747"/>
    </source>
</evidence>
<dbReference type="PROSITE" id="PS50850">
    <property type="entry name" value="MFS"/>
    <property type="match status" value="1"/>
</dbReference>
<dbReference type="PANTHER" id="PTHR45757">
    <property type="entry name" value="PROTEIN CBG23364-RELATED"/>
    <property type="match status" value="1"/>
</dbReference>
<evidence type="ECO:0000256" key="1">
    <source>
        <dbReference type="ARBA" id="ARBA00004141"/>
    </source>
</evidence>
<gene>
    <name evidence="5" type="ORF">CAMP_LOCUS8622</name>
</gene>
<feature type="compositionally biased region" description="Acidic residues" evidence="2">
    <location>
        <begin position="501"/>
        <end position="510"/>
    </location>
</feature>
<reference evidence="5" key="1">
    <citation type="submission" date="2022-11" db="EMBL/GenBank/DDBJ databases">
        <authorList>
            <person name="Kikuchi T."/>
        </authorList>
    </citation>
    <scope>NUCLEOTIDE SEQUENCE</scope>
    <source>
        <strain evidence="5">PS1010</strain>
    </source>
</reference>
<keyword evidence="3" id="KW-0812">Transmembrane</keyword>
<feature type="transmembrane region" description="Helical" evidence="3">
    <location>
        <begin position="355"/>
        <end position="374"/>
    </location>
</feature>
<dbReference type="OrthoDB" id="2985014at2759"/>
<feature type="domain" description="Major facilitator superfamily (MFS) profile" evidence="4">
    <location>
        <begin position="31"/>
        <end position="475"/>
    </location>
</feature>
<sequence>MVVENVDESVVSSSENDIIEDKKFGCLGANRYIILVLALFFLSFNLSGLIAYNATYVSIVNLKSSPYWEAFEKSNKTEKPDWNSPELSLSERRFDFGPTHKSLGFAAGFIGAIIAVIPMSSLLRRYGCHKVMTVSSVVATVLIFLTPIVLSWSFIAFIFLRILQGVTFSNLFTVAGIIVNEWATIHEKGLFIAVLSAHVEMGAVFTMPVSGAVATSAGWPWVFYLHGIILAILTLLWALYYRDRAVEHPFLKRDEWKKISFGKKINSAGKANTTPVRKIVSSIVIWGVWIAVIGNFLVSQFSISYAPIYLRGVIGCEPTEAGLLTLIPMACLLVIKFSTGFFSDRIKSISELNKMKIFNSFALLGSSIFFIILSVSEPGGSKVLDVALLSIPMALLGFSSGGYGKCAVMVAGQYSPFVMSVIQILACVSLMGGSFLVPALTPTDQFTEWQRVFVIYGAVLSFANTVFIVFARAEPAKWAQDKGDLMIIKAVMGEDKHEDDQKEEEEEDVENQGIFRRNISRVAPQNQNSAQNKP</sequence>
<comment type="subcellular location">
    <subcellularLocation>
        <location evidence="1">Membrane</location>
        <topology evidence="1">Multi-pass membrane protein</topology>
    </subcellularLocation>
</comment>
<dbReference type="AlphaFoldDB" id="A0A9P1IJ24"/>
<dbReference type="GO" id="GO:0022857">
    <property type="term" value="F:transmembrane transporter activity"/>
    <property type="evidence" value="ECO:0007669"/>
    <property type="project" value="InterPro"/>
</dbReference>
<feature type="transmembrane region" description="Helical" evidence="3">
    <location>
        <begin position="166"/>
        <end position="183"/>
    </location>
</feature>
<dbReference type="SUPFAM" id="SSF103473">
    <property type="entry name" value="MFS general substrate transporter"/>
    <property type="match status" value="1"/>
</dbReference>
<dbReference type="PANTHER" id="PTHR45757:SF18">
    <property type="entry name" value="MAJOR FACILITATOR SUPERFAMILY (MFS) PROFILE DOMAIN-CONTAINING PROTEIN"/>
    <property type="match status" value="1"/>
</dbReference>
<keyword evidence="3" id="KW-1133">Transmembrane helix</keyword>
<evidence type="ECO:0000256" key="3">
    <source>
        <dbReference type="SAM" id="Phobius"/>
    </source>
</evidence>
<feature type="transmembrane region" description="Helical" evidence="3">
    <location>
        <begin position="221"/>
        <end position="241"/>
    </location>
</feature>
<feature type="transmembrane region" description="Helical" evidence="3">
    <location>
        <begin position="190"/>
        <end position="209"/>
    </location>
</feature>
<dbReference type="InterPro" id="IPR036259">
    <property type="entry name" value="MFS_trans_sf"/>
</dbReference>
<dbReference type="Proteomes" id="UP001152747">
    <property type="component" value="Unassembled WGS sequence"/>
</dbReference>
<feature type="transmembrane region" description="Helical" evidence="3">
    <location>
        <begin position="135"/>
        <end position="160"/>
    </location>
</feature>
<feature type="transmembrane region" description="Helical" evidence="3">
    <location>
        <begin position="453"/>
        <end position="473"/>
    </location>
</feature>
<dbReference type="GO" id="GO:0016020">
    <property type="term" value="C:membrane"/>
    <property type="evidence" value="ECO:0007669"/>
    <property type="project" value="UniProtKB-SubCell"/>
</dbReference>
<keyword evidence="3" id="KW-0472">Membrane</keyword>
<feature type="region of interest" description="Disordered" evidence="2">
    <location>
        <begin position="494"/>
        <end position="534"/>
    </location>
</feature>
<protein>
    <recommendedName>
        <fullName evidence="4">Major facilitator superfamily (MFS) profile domain-containing protein</fullName>
    </recommendedName>
</protein>
<dbReference type="InterPro" id="IPR011701">
    <property type="entry name" value="MFS"/>
</dbReference>
<feature type="transmembrane region" description="Helical" evidence="3">
    <location>
        <begin position="323"/>
        <end position="343"/>
    </location>
</feature>
<name>A0A9P1IJ24_9PELO</name>
<dbReference type="Pfam" id="PF07690">
    <property type="entry name" value="MFS_1"/>
    <property type="match status" value="1"/>
</dbReference>
<feature type="transmembrane region" description="Helical" evidence="3">
    <location>
        <begin position="283"/>
        <end position="303"/>
    </location>
</feature>
<feature type="transmembrane region" description="Helical" evidence="3">
    <location>
        <begin position="103"/>
        <end position="123"/>
    </location>
</feature>
<evidence type="ECO:0000256" key="2">
    <source>
        <dbReference type="SAM" id="MobiDB-lite"/>
    </source>
</evidence>
<keyword evidence="6" id="KW-1185">Reference proteome</keyword>
<feature type="transmembrane region" description="Helical" evidence="3">
    <location>
        <begin position="32"/>
        <end position="52"/>
    </location>
</feature>
<evidence type="ECO:0000259" key="4">
    <source>
        <dbReference type="PROSITE" id="PS50850"/>
    </source>
</evidence>
<feature type="transmembrane region" description="Helical" evidence="3">
    <location>
        <begin position="386"/>
        <end position="404"/>
    </location>
</feature>
<feature type="transmembrane region" description="Helical" evidence="3">
    <location>
        <begin position="416"/>
        <end position="441"/>
    </location>
</feature>
<proteinExistence type="predicted"/>
<dbReference type="Gene3D" id="1.20.1250.20">
    <property type="entry name" value="MFS general substrate transporter like domains"/>
    <property type="match status" value="2"/>
</dbReference>
<dbReference type="EMBL" id="CANHGI010000003">
    <property type="protein sequence ID" value="CAI5445985.1"/>
    <property type="molecule type" value="Genomic_DNA"/>
</dbReference>
<dbReference type="InterPro" id="IPR020846">
    <property type="entry name" value="MFS_dom"/>
</dbReference>
<feature type="compositionally biased region" description="Polar residues" evidence="2">
    <location>
        <begin position="523"/>
        <end position="534"/>
    </location>
</feature>
<comment type="caution">
    <text evidence="5">The sequence shown here is derived from an EMBL/GenBank/DDBJ whole genome shotgun (WGS) entry which is preliminary data.</text>
</comment>